<evidence type="ECO:0000256" key="9">
    <source>
        <dbReference type="NCBIfam" id="TIGR03303"/>
    </source>
</evidence>
<dbReference type="InterPro" id="IPR023707">
    <property type="entry name" value="OM_assembly_BamA"/>
</dbReference>
<dbReference type="Pfam" id="PF07244">
    <property type="entry name" value="POTRA"/>
    <property type="match status" value="5"/>
</dbReference>
<dbReference type="Pfam" id="PF01103">
    <property type="entry name" value="Omp85"/>
    <property type="match status" value="1"/>
</dbReference>
<feature type="domain" description="POTRA" evidence="10">
    <location>
        <begin position="349"/>
        <end position="423"/>
    </location>
</feature>
<dbReference type="PROSITE" id="PS51779">
    <property type="entry name" value="POTRA"/>
    <property type="match status" value="5"/>
</dbReference>
<dbReference type="InterPro" id="IPR039910">
    <property type="entry name" value="D15-like"/>
</dbReference>
<dbReference type="PANTHER" id="PTHR12815">
    <property type="entry name" value="SORTING AND ASSEMBLY MACHINERY SAMM50 PROTEIN FAMILY MEMBER"/>
    <property type="match status" value="1"/>
</dbReference>
<gene>
    <name evidence="8 11" type="primary">bamA</name>
    <name evidence="11" type="ORF">QWZ03_04365</name>
</gene>
<dbReference type="Gene3D" id="2.40.160.50">
    <property type="entry name" value="membrane protein fhac: a member of the omp85/tpsb transporter family"/>
    <property type="match status" value="1"/>
</dbReference>
<evidence type="ECO:0000256" key="7">
    <source>
        <dbReference type="ARBA" id="ARBA00023237"/>
    </source>
</evidence>
<comment type="similarity">
    <text evidence="8">Belongs to the BamA family.</text>
</comment>
<evidence type="ECO:0000256" key="8">
    <source>
        <dbReference type="HAMAP-Rule" id="MF_01430"/>
    </source>
</evidence>
<dbReference type="PANTHER" id="PTHR12815:SF23">
    <property type="entry name" value="OUTER MEMBRANE PROTEIN ASSEMBLY FACTOR BAMA"/>
    <property type="match status" value="1"/>
</dbReference>
<keyword evidence="4 8" id="KW-0732">Signal</keyword>
<evidence type="ECO:0000313" key="11">
    <source>
        <dbReference type="EMBL" id="MDN3576001.1"/>
    </source>
</evidence>
<keyword evidence="2 8" id="KW-1134">Transmembrane beta strand</keyword>
<comment type="caution">
    <text evidence="11">The sequence shown here is derived from an EMBL/GenBank/DDBJ whole genome shotgun (WGS) entry which is preliminary data.</text>
</comment>
<evidence type="ECO:0000256" key="6">
    <source>
        <dbReference type="ARBA" id="ARBA00023136"/>
    </source>
</evidence>
<protein>
    <recommendedName>
        <fullName evidence="8 9">Outer membrane protein assembly factor BamA</fullName>
    </recommendedName>
</protein>
<feature type="domain" description="POTRA" evidence="10">
    <location>
        <begin position="94"/>
        <end position="174"/>
    </location>
</feature>
<comment type="subunit">
    <text evidence="8">Part of the Bam complex.</text>
</comment>
<proteinExistence type="inferred from homology"/>
<comment type="function">
    <text evidence="8">Part of the outer membrane protein assembly complex, which is involved in assembly and insertion of beta-barrel proteins into the outer membrane.</text>
</comment>
<evidence type="ECO:0000256" key="4">
    <source>
        <dbReference type="ARBA" id="ARBA00022729"/>
    </source>
</evidence>
<dbReference type="InterPro" id="IPR000184">
    <property type="entry name" value="Bac_surfAg_D15"/>
</dbReference>
<keyword evidence="7 8" id="KW-0998">Cell outer membrane</keyword>
<keyword evidence="6 8" id="KW-0472">Membrane</keyword>
<keyword evidence="5 8" id="KW-0677">Repeat</keyword>
<dbReference type="EMBL" id="JAUFPU010000004">
    <property type="protein sequence ID" value="MDN3576001.1"/>
    <property type="molecule type" value="Genomic_DNA"/>
</dbReference>
<dbReference type="InterPro" id="IPR034746">
    <property type="entry name" value="POTRA"/>
</dbReference>
<feature type="domain" description="POTRA" evidence="10">
    <location>
        <begin position="268"/>
        <end position="346"/>
    </location>
</feature>
<accession>A0ABT8B2Y6</accession>
<keyword evidence="3 8" id="KW-0812">Transmembrane</keyword>
<reference evidence="11" key="2">
    <citation type="submission" date="2023-06" db="EMBL/GenBank/DDBJ databases">
        <authorList>
            <person name="Lucena T."/>
            <person name="Sun Q."/>
        </authorList>
    </citation>
    <scope>NUCLEOTIDE SEQUENCE</scope>
    <source>
        <strain evidence="11">CECT 7703</strain>
    </source>
</reference>
<dbReference type="InterPro" id="IPR010827">
    <property type="entry name" value="BamA/TamA_POTRA"/>
</dbReference>
<evidence type="ECO:0000313" key="12">
    <source>
        <dbReference type="Proteomes" id="UP001180081"/>
    </source>
</evidence>
<name>A0ABT8B2Y6_9NEIS</name>
<reference evidence="11" key="1">
    <citation type="journal article" date="2014" name="Int. J. Syst. Evol. Microbiol.">
        <title>Complete genome of a new Firmicutes species belonging to the dominant human colonic microbiota ('Ruminococcus bicirculans') reveals two chromosomes and a selective capacity to utilize plant glucans.</title>
        <authorList>
            <consortium name="NISC Comparative Sequencing Program"/>
            <person name="Wegmann U."/>
            <person name="Louis P."/>
            <person name="Goesmann A."/>
            <person name="Henrissat B."/>
            <person name="Duncan S.H."/>
            <person name="Flint H.J."/>
        </authorList>
    </citation>
    <scope>NUCLEOTIDE SEQUENCE</scope>
    <source>
        <strain evidence="11">CECT 7703</strain>
    </source>
</reference>
<dbReference type="Proteomes" id="UP001180081">
    <property type="component" value="Unassembled WGS sequence"/>
</dbReference>
<keyword evidence="12" id="KW-1185">Reference proteome</keyword>
<evidence type="ECO:0000256" key="2">
    <source>
        <dbReference type="ARBA" id="ARBA00022452"/>
    </source>
</evidence>
<evidence type="ECO:0000256" key="1">
    <source>
        <dbReference type="ARBA" id="ARBA00004370"/>
    </source>
</evidence>
<feature type="domain" description="POTRA" evidence="10">
    <location>
        <begin position="26"/>
        <end position="93"/>
    </location>
</feature>
<evidence type="ECO:0000256" key="3">
    <source>
        <dbReference type="ARBA" id="ARBA00022692"/>
    </source>
</evidence>
<organism evidence="11 12">
    <name type="scientific">Chitinimonas viridis</name>
    <dbReference type="NCBI Taxonomy" id="664880"/>
    <lineage>
        <taxon>Bacteria</taxon>
        <taxon>Pseudomonadati</taxon>
        <taxon>Pseudomonadota</taxon>
        <taxon>Betaproteobacteria</taxon>
        <taxon>Neisseriales</taxon>
        <taxon>Chitinibacteraceae</taxon>
        <taxon>Chitinimonas</taxon>
    </lineage>
</organism>
<dbReference type="PIRSF" id="PIRSF006076">
    <property type="entry name" value="OM_assembly_OMP85"/>
    <property type="match status" value="1"/>
</dbReference>
<feature type="chain" id="PRO_5044926379" description="Outer membrane protein assembly factor BamA" evidence="8">
    <location>
        <begin position="23"/>
        <end position="769"/>
    </location>
</feature>
<comment type="subcellular location">
    <subcellularLocation>
        <location evidence="8">Cell outer membrane</location>
    </subcellularLocation>
    <subcellularLocation>
        <location evidence="1">Membrane</location>
    </subcellularLocation>
</comment>
<dbReference type="Gene3D" id="3.10.20.310">
    <property type="entry name" value="membrane protein fhac"/>
    <property type="match status" value="5"/>
</dbReference>
<dbReference type="RefSeq" id="WP_290331627.1">
    <property type="nucleotide sequence ID" value="NZ_JAUFPU010000004.1"/>
</dbReference>
<evidence type="ECO:0000256" key="5">
    <source>
        <dbReference type="ARBA" id="ARBA00022737"/>
    </source>
</evidence>
<feature type="signal peptide" evidence="8">
    <location>
        <begin position="1"/>
        <end position="22"/>
    </location>
</feature>
<evidence type="ECO:0000259" key="10">
    <source>
        <dbReference type="PROSITE" id="PS51779"/>
    </source>
</evidence>
<feature type="domain" description="POTRA" evidence="10">
    <location>
        <begin position="177"/>
        <end position="265"/>
    </location>
</feature>
<dbReference type="HAMAP" id="MF_01430">
    <property type="entry name" value="OM_assembly_BamA"/>
    <property type="match status" value="1"/>
</dbReference>
<dbReference type="NCBIfam" id="TIGR03303">
    <property type="entry name" value="OM_YaeT"/>
    <property type="match status" value="1"/>
</dbReference>
<sequence length="769" mass="84979" precursor="true">MKPTSISLALLAVFGLSVPAQAFEPFVIKEIRVEGIQRTEAGTVFNYLPVKVGDRVDNDKAAAAVKALFATGFYSDVRLEVDKDVLVVAVDERPIIANILIEGAKEFESDQLLKALRDNGLAESRTFDQALLGSAEQELKKQYYSRGKYSVQIKTTVTRLERNRVGISFDISEGLVATIKQINLVGNQKFSEGDLKDYFQLDTGGWFSWFSKSDQYSKPKLQADIEALRSYYLDNGYLEFNIDSQQVALSDDKKDIFLTVNLTEGEQFKISDVKFAGELIVPEAELRRLIGIEAGEVFSRAKINAATTIISERLADEGYAFANVNAVPEVNKQKFEAAFTFYVDPGRKTYVRRVNISGNTRTRDEVIRREMRQLEAAPYAGWKIKRSKERLDLLGYFNEVTVDTPLVADSTDQVDVNVTVTEKQTGNIQVGAGYSQSDGLVLSGSIAQANIFGSGKYLKLEVNTSSSNKVYAVSFTNPYATPDGVSRGFDLYKRRYEPDNLSVGSYLNDTVGGGLRWSVPVSEYDGVNLGLSAERSKLTLFENSPEEYKRFVNKYGETNITILGSAGWARDTRDSALFPTRGKLLSINAESGLPGGDVKYYKVTAQQQWFFPLSKTFTLLWNTEAGMGGGYGGQKLPFYSNFFAGGVNSVRGYESSSLGPRNTITSGTSTVTTDEATGGNRRLITNLELLLPVPGMKTDKSTRLSAFIDGGNVWGEDQKLKLGDMRFSAGVAFSWLAPVGPMKFSYAKPLNAKDGDKLERFQFSLGQIF</sequence>